<dbReference type="Proteomes" id="UP000735302">
    <property type="component" value="Unassembled WGS sequence"/>
</dbReference>
<evidence type="ECO:0000313" key="2">
    <source>
        <dbReference type="Proteomes" id="UP000735302"/>
    </source>
</evidence>
<gene>
    <name evidence="1" type="ORF">PoB_003706400</name>
</gene>
<keyword evidence="2" id="KW-1185">Reference proteome</keyword>
<reference evidence="1 2" key="1">
    <citation type="journal article" date="2021" name="Elife">
        <title>Chloroplast acquisition without the gene transfer in kleptoplastic sea slugs, Plakobranchus ocellatus.</title>
        <authorList>
            <person name="Maeda T."/>
            <person name="Takahashi S."/>
            <person name="Yoshida T."/>
            <person name="Shimamura S."/>
            <person name="Takaki Y."/>
            <person name="Nagai Y."/>
            <person name="Toyoda A."/>
            <person name="Suzuki Y."/>
            <person name="Arimoto A."/>
            <person name="Ishii H."/>
            <person name="Satoh N."/>
            <person name="Nishiyama T."/>
            <person name="Hasebe M."/>
            <person name="Maruyama T."/>
            <person name="Minagawa J."/>
            <person name="Obokata J."/>
            <person name="Shigenobu S."/>
        </authorList>
    </citation>
    <scope>NUCLEOTIDE SEQUENCE [LARGE SCALE GENOMIC DNA]</scope>
</reference>
<accession>A0AAV4AWP9</accession>
<dbReference type="EMBL" id="BLXT01004186">
    <property type="protein sequence ID" value="GFO10559.1"/>
    <property type="molecule type" value="Genomic_DNA"/>
</dbReference>
<comment type="caution">
    <text evidence="1">The sequence shown here is derived from an EMBL/GenBank/DDBJ whole genome shotgun (WGS) entry which is preliminary data.</text>
</comment>
<name>A0AAV4AWP9_9GAST</name>
<proteinExistence type="predicted"/>
<sequence>MISGFESLRQTRARWLASTCWPCRSQGVFVSHCAIDAFRDCQALIRIIRCRRRARIRTLGRRVPADLMTSSPTVTICHRRPEVYLEAMRLFKRPHRISNRSM</sequence>
<dbReference type="AlphaFoldDB" id="A0AAV4AWP9"/>
<evidence type="ECO:0000313" key="1">
    <source>
        <dbReference type="EMBL" id="GFO10559.1"/>
    </source>
</evidence>
<protein>
    <submittedName>
        <fullName evidence="1">Uncharacterized protein</fullName>
    </submittedName>
</protein>
<organism evidence="1 2">
    <name type="scientific">Plakobranchus ocellatus</name>
    <dbReference type="NCBI Taxonomy" id="259542"/>
    <lineage>
        <taxon>Eukaryota</taxon>
        <taxon>Metazoa</taxon>
        <taxon>Spiralia</taxon>
        <taxon>Lophotrochozoa</taxon>
        <taxon>Mollusca</taxon>
        <taxon>Gastropoda</taxon>
        <taxon>Heterobranchia</taxon>
        <taxon>Euthyneura</taxon>
        <taxon>Panpulmonata</taxon>
        <taxon>Sacoglossa</taxon>
        <taxon>Placobranchoidea</taxon>
        <taxon>Plakobranchidae</taxon>
        <taxon>Plakobranchus</taxon>
    </lineage>
</organism>